<dbReference type="KEGG" id="ztr:MYCGRDRAFT_108217"/>
<dbReference type="OrthoDB" id="2865667at2759"/>
<keyword evidence="4" id="KW-1185">Reference proteome</keyword>
<dbReference type="HOGENOM" id="CLU_804625_0_0_1"/>
<protein>
    <recommendedName>
        <fullName evidence="2">DUF4440 domain-containing protein</fullName>
    </recommendedName>
</protein>
<dbReference type="InterPro" id="IPR027843">
    <property type="entry name" value="DUF4440"/>
</dbReference>
<dbReference type="EMBL" id="CM001197">
    <property type="protein sequence ID" value="EGP90372.1"/>
    <property type="molecule type" value="Genomic_DNA"/>
</dbReference>
<organism evidence="3 4">
    <name type="scientific">Zymoseptoria tritici (strain CBS 115943 / IPO323)</name>
    <name type="common">Speckled leaf blotch fungus</name>
    <name type="synonym">Septoria tritici</name>
    <dbReference type="NCBI Taxonomy" id="336722"/>
    <lineage>
        <taxon>Eukaryota</taxon>
        <taxon>Fungi</taxon>
        <taxon>Dikarya</taxon>
        <taxon>Ascomycota</taxon>
        <taxon>Pezizomycotina</taxon>
        <taxon>Dothideomycetes</taxon>
        <taxon>Dothideomycetidae</taxon>
        <taxon>Mycosphaerellales</taxon>
        <taxon>Mycosphaerellaceae</taxon>
        <taxon>Zymoseptoria</taxon>
    </lineage>
</organism>
<evidence type="ECO:0000259" key="2">
    <source>
        <dbReference type="Pfam" id="PF14534"/>
    </source>
</evidence>
<dbReference type="SUPFAM" id="SSF54427">
    <property type="entry name" value="NTF2-like"/>
    <property type="match status" value="1"/>
</dbReference>
<evidence type="ECO:0000256" key="1">
    <source>
        <dbReference type="SAM" id="MobiDB-lite"/>
    </source>
</evidence>
<reference evidence="3 4" key="1">
    <citation type="journal article" date="2011" name="PLoS Genet.">
        <title>Finished genome of the fungal wheat pathogen Mycosphaerella graminicola reveals dispensome structure, chromosome plasticity, and stealth pathogenesis.</title>
        <authorList>
            <person name="Goodwin S.B."/>
            <person name="Ben M'barek S."/>
            <person name="Dhillon B."/>
            <person name="Wittenberg A.H.J."/>
            <person name="Crane C.F."/>
            <person name="Hane J.K."/>
            <person name="Foster A.J."/>
            <person name="Van der Lee T.A.J."/>
            <person name="Grimwood J."/>
            <person name="Aerts A."/>
            <person name="Antoniw J."/>
            <person name="Bailey A."/>
            <person name="Bluhm B."/>
            <person name="Bowler J."/>
            <person name="Bristow J."/>
            <person name="van der Burgt A."/>
            <person name="Canto-Canche B."/>
            <person name="Churchill A.C.L."/>
            <person name="Conde-Ferraez L."/>
            <person name="Cools H.J."/>
            <person name="Coutinho P.M."/>
            <person name="Csukai M."/>
            <person name="Dehal P."/>
            <person name="De Wit P."/>
            <person name="Donzelli B."/>
            <person name="van de Geest H.C."/>
            <person name="van Ham R.C.H.J."/>
            <person name="Hammond-Kosack K.E."/>
            <person name="Henrissat B."/>
            <person name="Kilian A."/>
            <person name="Kobayashi A.K."/>
            <person name="Koopmann E."/>
            <person name="Kourmpetis Y."/>
            <person name="Kuzniar A."/>
            <person name="Lindquist E."/>
            <person name="Lombard V."/>
            <person name="Maliepaard C."/>
            <person name="Martins N."/>
            <person name="Mehrabi R."/>
            <person name="Nap J.P.H."/>
            <person name="Ponomarenko A."/>
            <person name="Rudd J.J."/>
            <person name="Salamov A."/>
            <person name="Schmutz J."/>
            <person name="Schouten H.J."/>
            <person name="Shapiro H."/>
            <person name="Stergiopoulos I."/>
            <person name="Torriani S.F.F."/>
            <person name="Tu H."/>
            <person name="de Vries R.P."/>
            <person name="Waalwijk C."/>
            <person name="Ware S.B."/>
            <person name="Wiebenga A."/>
            <person name="Zwiers L.-H."/>
            <person name="Oliver R.P."/>
            <person name="Grigoriev I.V."/>
            <person name="Kema G.H.J."/>
        </authorList>
    </citation>
    <scope>NUCLEOTIDE SEQUENCE [LARGE SCALE GENOMIC DNA]</scope>
    <source>
        <strain evidence="4">CBS 115943 / IPO323</strain>
    </source>
</reference>
<dbReference type="AlphaFoldDB" id="F9X4L5"/>
<proteinExistence type="predicted"/>
<dbReference type="eggNOG" id="ENOG502SS9Y">
    <property type="taxonomic scope" value="Eukaryota"/>
</dbReference>
<accession>F9X4L5</accession>
<evidence type="ECO:0000313" key="3">
    <source>
        <dbReference type="EMBL" id="EGP90372.1"/>
    </source>
</evidence>
<feature type="domain" description="DUF4440" evidence="2">
    <location>
        <begin position="10"/>
        <end position="124"/>
    </location>
</feature>
<dbReference type="Proteomes" id="UP000008062">
    <property type="component" value="Chromosome 2"/>
</dbReference>
<dbReference type="InterPro" id="IPR032710">
    <property type="entry name" value="NTF2-like_dom_sf"/>
</dbReference>
<sequence length="345" mass="38601">MTSDSLYDQILDLEEQTWEALQSDGAALTPFLTKDAIFQFPMGLKVTAHTEPTVEEILHSSAFVPWKTFKLSKVDVTHVGPEGAVISYRAIATRASADPRDDQEATFDALCSSVWRLEAGKWMMCFHQQTMYSTMHWLRFEMHPGCVEYVVIQHVGEPQKRGLLAKLKQENDDLKQKLANLSAPAGRDPRNRFQGDQALHDLRALPQQNPLGVPNMQHSQPLQSRPAQTLPLSIPNAQLPGGPQSAHRNTSPTSSDLFPDRAAKRLRIDSPQGATLRRPACTGCFQNNLVCDGRVVCSACRDRRYGCEYRSCRDGATCADGTCSRLHPGQWDEQAEPDRKIKRFT</sequence>
<dbReference type="InParanoid" id="F9X4L5"/>
<gene>
    <name evidence="3" type="ORF">MYCGRDRAFT_108217</name>
</gene>
<dbReference type="RefSeq" id="XP_003855396.1">
    <property type="nucleotide sequence ID" value="XM_003855348.1"/>
</dbReference>
<dbReference type="GeneID" id="13400943"/>
<feature type="compositionally biased region" description="Polar residues" evidence="1">
    <location>
        <begin position="207"/>
        <end position="231"/>
    </location>
</feature>
<feature type="compositionally biased region" description="Polar residues" evidence="1">
    <location>
        <begin position="246"/>
        <end position="256"/>
    </location>
</feature>
<dbReference type="Gene3D" id="3.10.450.50">
    <property type="match status" value="1"/>
</dbReference>
<dbReference type="Pfam" id="PF14534">
    <property type="entry name" value="DUF4440"/>
    <property type="match status" value="1"/>
</dbReference>
<evidence type="ECO:0000313" key="4">
    <source>
        <dbReference type="Proteomes" id="UP000008062"/>
    </source>
</evidence>
<name>F9X4L5_ZYMTI</name>
<feature type="region of interest" description="Disordered" evidence="1">
    <location>
        <begin position="207"/>
        <end position="258"/>
    </location>
</feature>